<evidence type="ECO:0000256" key="2">
    <source>
        <dbReference type="SAM" id="MobiDB-lite"/>
    </source>
</evidence>
<keyword evidence="1" id="KW-0863">Zinc-finger</keyword>
<keyword evidence="1" id="KW-0479">Metal-binding</keyword>
<evidence type="ECO:0000313" key="5">
    <source>
        <dbReference type="Proteomes" id="UP000728032"/>
    </source>
</evidence>
<dbReference type="SMART" id="SM00355">
    <property type="entry name" value="ZnF_C2H2"/>
    <property type="match status" value="2"/>
</dbReference>
<dbReference type="EMBL" id="OC916309">
    <property type="protein sequence ID" value="CAD7643853.1"/>
    <property type="molecule type" value="Genomic_DNA"/>
</dbReference>
<dbReference type="Pfam" id="PF12874">
    <property type="entry name" value="zf-met"/>
    <property type="match status" value="2"/>
</dbReference>
<dbReference type="OrthoDB" id="6910977at2759"/>
<feature type="domain" description="C2H2-type" evidence="3">
    <location>
        <begin position="222"/>
        <end position="248"/>
    </location>
</feature>
<reference evidence="4" key="1">
    <citation type="submission" date="2020-11" db="EMBL/GenBank/DDBJ databases">
        <authorList>
            <person name="Tran Van P."/>
        </authorList>
    </citation>
    <scope>NUCLEOTIDE SEQUENCE</scope>
</reference>
<gene>
    <name evidence="4" type="ORF">ONB1V03_LOCUS4359</name>
</gene>
<dbReference type="EMBL" id="CAJPVJ010001484">
    <property type="protein sequence ID" value="CAG2164810.1"/>
    <property type="molecule type" value="Genomic_DNA"/>
</dbReference>
<feature type="compositionally biased region" description="Basic and acidic residues" evidence="2">
    <location>
        <begin position="298"/>
        <end position="307"/>
    </location>
</feature>
<evidence type="ECO:0000256" key="1">
    <source>
        <dbReference type="PROSITE-ProRule" id="PRU00042"/>
    </source>
</evidence>
<name>A0A7R9LLE7_9ACAR</name>
<keyword evidence="5" id="KW-1185">Reference proteome</keyword>
<dbReference type="GO" id="GO:0008270">
    <property type="term" value="F:zinc ion binding"/>
    <property type="evidence" value="ECO:0007669"/>
    <property type="project" value="UniProtKB-KW"/>
</dbReference>
<feature type="region of interest" description="Disordered" evidence="2">
    <location>
        <begin position="270"/>
        <end position="307"/>
    </location>
</feature>
<feature type="compositionally biased region" description="Acidic residues" evidence="2">
    <location>
        <begin position="187"/>
        <end position="221"/>
    </location>
</feature>
<feature type="compositionally biased region" description="Polar residues" evidence="2">
    <location>
        <begin position="107"/>
        <end position="121"/>
    </location>
</feature>
<dbReference type="PROSITE" id="PS00028">
    <property type="entry name" value="ZINC_FINGER_C2H2_1"/>
    <property type="match status" value="2"/>
</dbReference>
<accession>A0A7R9LLE7</accession>
<proteinExistence type="predicted"/>
<dbReference type="InterPro" id="IPR013087">
    <property type="entry name" value="Znf_C2H2_type"/>
</dbReference>
<feature type="compositionally biased region" description="Polar residues" evidence="2">
    <location>
        <begin position="168"/>
        <end position="181"/>
    </location>
</feature>
<protein>
    <recommendedName>
        <fullName evidence="3">C2H2-type domain-containing protein</fullName>
    </recommendedName>
</protein>
<organism evidence="4">
    <name type="scientific">Oppiella nova</name>
    <dbReference type="NCBI Taxonomy" id="334625"/>
    <lineage>
        <taxon>Eukaryota</taxon>
        <taxon>Metazoa</taxon>
        <taxon>Ecdysozoa</taxon>
        <taxon>Arthropoda</taxon>
        <taxon>Chelicerata</taxon>
        <taxon>Arachnida</taxon>
        <taxon>Acari</taxon>
        <taxon>Acariformes</taxon>
        <taxon>Sarcoptiformes</taxon>
        <taxon>Oribatida</taxon>
        <taxon>Brachypylina</taxon>
        <taxon>Oppioidea</taxon>
        <taxon>Oppiidae</taxon>
        <taxon>Oppiella</taxon>
    </lineage>
</organism>
<dbReference type="Proteomes" id="UP000728032">
    <property type="component" value="Unassembled WGS sequence"/>
</dbReference>
<keyword evidence="1" id="KW-0862">Zinc</keyword>
<dbReference type="Gene3D" id="3.30.160.60">
    <property type="entry name" value="Classic Zinc Finger"/>
    <property type="match status" value="1"/>
</dbReference>
<sequence length="307" mass="34229">MHKWLAPSSIHFLQMDRQLFVDTDDTLVIELSQKLAADEWSAKVPKMQVSERDGHWFALNNSSLQLMLQLQKQGKLLDGLIEVEVVPLTKVPTNIQRAMIANTDTNADTSALNGQHSTAYTPHSIPDTDTHSIAQSSSRRLGKKKGYHKLAVDSIKGTATPKHKVSDGMTTTEVNTSSIIPTHTTSDDEEDSEHDLDDEDEDELDDESTSNESSSGEEEETVQCNVCDRSFARAPQLAAHQLSKKHFGCSVCETVFPSLTALEQHKETLEHWSDTDNHSDSDHDNDAHNSSTSAYPRPQREELERLL</sequence>
<feature type="region of interest" description="Disordered" evidence="2">
    <location>
        <begin position="107"/>
        <end position="222"/>
    </location>
</feature>
<dbReference type="AlphaFoldDB" id="A0A7R9LLE7"/>
<dbReference type="InterPro" id="IPR036236">
    <property type="entry name" value="Znf_C2H2_sf"/>
</dbReference>
<feature type="compositionally biased region" description="Basic and acidic residues" evidence="2">
    <location>
        <begin position="270"/>
        <end position="287"/>
    </location>
</feature>
<evidence type="ECO:0000259" key="3">
    <source>
        <dbReference type="PROSITE" id="PS50157"/>
    </source>
</evidence>
<evidence type="ECO:0000313" key="4">
    <source>
        <dbReference type="EMBL" id="CAD7643853.1"/>
    </source>
</evidence>
<dbReference type="SUPFAM" id="SSF57667">
    <property type="entry name" value="beta-beta-alpha zinc fingers"/>
    <property type="match status" value="1"/>
</dbReference>
<dbReference type="PROSITE" id="PS50157">
    <property type="entry name" value="ZINC_FINGER_C2H2_2"/>
    <property type="match status" value="1"/>
</dbReference>